<gene>
    <name evidence="1" type="ORF">I4F81_000573</name>
</gene>
<reference evidence="1" key="1">
    <citation type="submission" date="2019-11" db="EMBL/GenBank/DDBJ databases">
        <title>Nori genome reveals adaptations in red seaweeds to the harsh intertidal environment.</title>
        <authorList>
            <person name="Wang D."/>
            <person name="Mao Y."/>
        </authorList>
    </citation>
    <scope>NUCLEOTIDE SEQUENCE</scope>
    <source>
        <tissue evidence="1">Gametophyte</tissue>
    </source>
</reference>
<evidence type="ECO:0000313" key="1">
    <source>
        <dbReference type="EMBL" id="KAK1857959.1"/>
    </source>
</evidence>
<dbReference type="Proteomes" id="UP000798662">
    <property type="component" value="Chromosome 1"/>
</dbReference>
<dbReference type="EMBL" id="CM020618">
    <property type="protein sequence ID" value="KAK1857959.1"/>
    <property type="molecule type" value="Genomic_DNA"/>
</dbReference>
<evidence type="ECO:0000313" key="2">
    <source>
        <dbReference type="Proteomes" id="UP000798662"/>
    </source>
</evidence>
<comment type="caution">
    <text evidence="1">The sequence shown here is derived from an EMBL/GenBank/DDBJ whole genome shotgun (WGS) entry which is preliminary data.</text>
</comment>
<protein>
    <submittedName>
        <fullName evidence="1">Uncharacterized protein</fullName>
    </submittedName>
</protein>
<name>A0ACC3BJ11_PYRYE</name>
<sequence>MPAVRDGRGPRPRGPLVRVFGPLSGGVRTASSREPPPLVRPQPRTAGAFPQRVPRGWLASPRPWWRSSPSSSLPLAPASSRRRALPPPPPPPPPADDAADFVIVGGGTAGSTLAARLCTALPHARVVVLERGAPRNDTEELLVRAMRLNTATWPVPSLTQVMTGAPSAGVDGRRLLLLTGASLGGTSLINLGQWTLPVGRGDPVGGWGVTGLNASTAGRYYDRAARTLGVATPPRRLWQDYTDEWLAAARRAGLPTYLGGHRGASPPGGGRGRRSTLRATRAVISAAGPYGSPVLLLRSGVGPAGALRAAGIPVAVDLPVGTRMQTRPYGQVDAEYGGLPLAKVNNVTLLRSPEAFAQWRAGRGGVLGTSAAAGLGRERSGSGSYLVFGFVPLRSPPGRREYISACLSNPTSTATLTLPPGNDPTAAPVVAPNLLADAGEVATLGACMRTLQAVTRAFPPAFGMTPVAPAGGAPVDDAFVRATTGTTQHMVGGCGVGRVLDGGLRVRGVGRLHVVEASAIPSMTPSAGSMASVYMLGERGAATVKGSGGGP</sequence>
<accession>A0ACC3BJ11</accession>
<organism evidence="1 2">
    <name type="scientific">Pyropia yezoensis</name>
    <name type="common">Susabi-nori</name>
    <name type="synonym">Porphyra yezoensis</name>
    <dbReference type="NCBI Taxonomy" id="2788"/>
    <lineage>
        <taxon>Eukaryota</taxon>
        <taxon>Rhodophyta</taxon>
        <taxon>Bangiophyceae</taxon>
        <taxon>Bangiales</taxon>
        <taxon>Bangiaceae</taxon>
        <taxon>Pyropia</taxon>
    </lineage>
</organism>
<proteinExistence type="predicted"/>
<keyword evidence="2" id="KW-1185">Reference proteome</keyword>